<dbReference type="AlphaFoldDB" id="A0A368JRC4"/>
<dbReference type="SUPFAM" id="SSF52980">
    <property type="entry name" value="Restriction endonuclease-like"/>
    <property type="match status" value="1"/>
</dbReference>
<dbReference type="PANTHER" id="PTHR36558:SF1">
    <property type="entry name" value="RESTRICTION ENDONUCLEASE DOMAIN-CONTAINING PROTEIN-RELATED"/>
    <property type="match status" value="1"/>
</dbReference>
<protein>
    <submittedName>
        <fullName evidence="2">Uma2 family endonuclease</fullName>
    </submittedName>
</protein>
<accession>A0A368JRC4</accession>
<name>A0A368JRC4_9BACT</name>
<dbReference type="OrthoDB" id="668969at2"/>
<organism evidence="2 3">
    <name type="scientific">Larkinella punicea</name>
    <dbReference type="NCBI Taxonomy" id="2315727"/>
    <lineage>
        <taxon>Bacteria</taxon>
        <taxon>Pseudomonadati</taxon>
        <taxon>Bacteroidota</taxon>
        <taxon>Cytophagia</taxon>
        <taxon>Cytophagales</taxon>
        <taxon>Spirosomataceae</taxon>
        <taxon>Larkinella</taxon>
    </lineage>
</organism>
<sequence length="204" mass="23848">MQAEKTHRSRRIPPKRYRKATPEEYLEFEYKAERKNEYVTGEIRPMSYTSENHGLLVANLIILLGTALKGSNCRVYPSDRMLHVPETGNFYYPDVMVVCGDSQFFQYKQRMQATLNPTVLIEVLSETTSDYDETIKWHSYKRIKTLQQYIRVHQNLMLLELYTRVGNSNDWLNTEAELPDQTVMIGGCEVKVSEVYEHVALVKK</sequence>
<evidence type="ECO:0000313" key="3">
    <source>
        <dbReference type="Proteomes" id="UP000253383"/>
    </source>
</evidence>
<dbReference type="Proteomes" id="UP000253383">
    <property type="component" value="Unassembled WGS sequence"/>
</dbReference>
<dbReference type="Pfam" id="PF05685">
    <property type="entry name" value="Uma2"/>
    <property type="match status" value="1"/>
</dbReference>
<comment type="caution">
    <text evidence="2">The sequence shown here is derived from an EMBL/GenBank/DDBJ whole genome shotgun (WGS) entry which is preliminary data.</text>
</comment>
<dbReference type="InterPro" id="IPR008538">
    <property type="entry name" value="Uma2"/>
</dbReference>
<dbReference type="GO" id="GO:0004519">
    <property type="term" value="F:endonuclease activity"/>
    <property type="evidence" value="ECO:0007669"/>
    <property type="project" value="UniProtKB-KW"/>
</dbReference>
<feature type="domain" description="Putative restriction endonuclease" evidence="1">
    <location>
        <begin position="22"/>
        <end position="182"/>
    </location>
</feature>
<gene>
    <name evidence="2" type="ORF">DUE52_09355</name>
</gene>
<keyword evidence="2" id="KW-0255">Endonuclease</keyword>
<keyword evidence="2" id="KW-0378">Hydrolase</keyword>
<keyword evidence="3" id="KW-1185">Reference proteome</keyword>
<dbReference type="EMBL" id="QOWE01000006">
    <property type="protein sequence ID" value="RCR70022.1"/>
    <property type="molecule type" value="Genomic_DNA"/>
</dbReference>
<proteinExistence type="predicted"/>
<dbReference type="PANTHER" id="PTHR36558">
    <property type="entry name" value="GLR1098 PROTEIN"/>
    <property type="match status" value="1"/>
</dbReference>
<evidence type="ECO:0000313" key="2">
    <source>
        <dbReference type="EMBL" id="RCR70022.1"/>
    </source>
</evidence>
<dbReference type="Gene3D" id="3.90.1570.10">
    <property type="entry name" value="tt1808, chain A"/>
    <property type="match status" value="1"/>
</dbReference>
<reference evidence="2 3" key="1">
    <citation type="submission" date="2018-07" db="EMBL/GenBank/DDBJ databases">
        <title>Genome analysis of Larkinella rosea.</title>
        <authorList>
            <person name="Zhou Z."/>
            <person name="Wang G."/>
        </authorList>
    </citation>
    <scope>NUCLEOTIDE SEQUENCE [LARGE SCALE GENOMIC DNA]</scope>
    <source>
        <strain evidence="3">zzj9</strain>
    </source>
</reference>
<dbReference type="CDD" id="cd06260">
    <property type="entry name" value="DUF820-like"/>
    <property type="match status" value="1"/>
</dbReference>
<keyword evidence="2" id="KW-0540">Nuclease</keyword>
<dbReference type="RefSeq" id="WP_114405721.1">
    <property type="nucleotide sequence ID" value="NZ_QOWE01000006.1"/>
</dbReference>
<evidence type="ECO:0000259" key="1">
    <source>
        <dbReference type="Pfam" id="PF05685"/>
    </source>
</evidence>
<dbReference type="InterPro" id="IPR011335">
    <property type="entry name" value="Restrct_endonuc-II-like"/>
</dbReference>
<dbReference type="InterPro" id="IPR012296">
    <property type="entry name" value="Nuclease_put_TT1808"/>
</dbReference>